<feature type="compositionally biased region" description="Polar residues" evidence="1">
    <location>
        <begin position="24"/>
        <end position="50"/>
    </location>
</feature>
<organism evidence="2 3">
    <name type="scientific">Stylosanthes scabra</name>
    <dbReference type="NCBI Taxonomy" id="79078"/>
    <lineage>
        <taxon>Eukaryota</taxon>
        <taxon>Viridiplantae</taxon>
        <taxon>Streptophyta</taxon>
        <taxon>Embryophyta</taxon>
        <taxon>Tracheophyta</taxon>
        <taxon>Spermatophyta</taxon>
        <taxon>Magnoliopsida</taxon>
        <taxon>eudicotyledons</taxon>
        <taxon>Gunneridae</taxon>
        <taxon>Pentapetalae</taxon>
        <taxon>rosids</taxon>
        <taxon>fabids</taxon>
        <taxon>Fabales</taxon>
        <taxon>Fabaceae</taxon>
        <taxon>Papilionoideae</taxon>
        <taxon>50 kb inversion clade</taxon>
        <taxon>dalbergioids sensu lato</taxon>
        <taxon>Dalbergieae</taxon>
        <taxon>Pterocarpus clade</taxon>
        <taxon>Stylosanthes</taxon>
    </lineage>
</organism>
<proteinExistence type="predicted"/>
<feature type="region of interest" description="Disordered" evidence="1">
    <location>
        <begin position="1"/>
        <end position="61"/>
    </location>
</feature>
<keyword evidence="3" id="KW-1185">Reference proteome</keyword>
<gene>
    <name evidence="2" type="ORF">PIB30_096361</name>
</gene>
<protein>
    <submittedName>
        <fullName evidence="2">Uncharacterized protein</fullName>
    </submittedName>
</protein>
<feature type="compositionally biased region" description="Acidic residues" evidence="1">
    <location>
        <begin position="1"/>
        <end position="23"/>
    </location>
</feature>
<evidence type="ECO:0000256" key="1">
    <source>
        <dbReference type="SAM" id="MobiDB-lite"/>
    </source>
</evidence>
<sequence length="147" mass="16197">MSGYDAEEQIPEDQDNTPLDDVDVSTNPTVNESSQNLANGIQRGGTSIESPGTARITGKKRKQMDILEKMTENVRHSTDAQAKHVQILADTMVGVNEKYNIGEKLDQLGFSEDEVVQVVMKFSDNPNLCSHFWSLTDAQRSALIGTI</sequence>
<evidence type="ECO:0000313" key="2">
    <source>
        <dbReference type="EMBL" id="MED6213756.1"/>
    </source>
</evidence>
<dbReference type="EMBL" id="JASCZI010243933">
    <property type="protein sequence ID" value="MED6213756.1"/>
    <property type="molecule type" value="Genomic_DNA"/>
</dbReference>
<dbReference type="Proteomes" id="UP001341840">
    <property type="component" value="Unassembled WGS sequence"/>
</dbReference>
<accession>A0ABU6YVA3</accession>
<comment type="caution">
    <text evidence="2">The sequence shown here is derived from an EMBL/GenBank/DDBJ whole genome shotgun (WGS) entry which is preliminary data.</text>
</comment>
<reference evidence="2 3" key="1">
    <citation type="journal article" date="2023" name="Plants (Basel)">
        <title>Bridging the Gap: Combining Genomics and Transcriptomics Approaches to Understand Stylosanthes scabra, an Orphan Legume from the Brazilian Caatinga.</title>
        <authorList>
            <person name="Ferreira-Neto J.R.C."/>
            <person name="da Silva M.D."/>
            <person name="Binneck E."/>
            <person name="de Melo N.F."/>
            <person name="da Silva R.H."/>
            <person name="de Melo A.L.T.M."/>
            <person name="Pandolfi V."/>
            <person name="Bustamante F.O."/>
            <person name="Brasileiro-Vidal A.C."/>
            <person name="Benko-Iseppon A.M."/>
        </authorList>
    </citation>
    <scope>NUCLEOTIDE SEQUENCE [LARGE SCALE GENOMIC DNA]</scope>
    <source>
        <tissue evidence="2">Leaves</tissue>
    </source>
</reference>
<name>A0ABU6YVA3_9FABA</name>
<evidence type="ECO:0000313" key="3">
    <source>
        <dbReference type="Proteomes" id="UP001341840"/>
    </source>
</evidence>